<sequence length="367" mass="40417">MATVLLGGDVMVGRGVDQILPHPGDPTLRERCVEDARTYAELAEQTNGEFARPVDFGHPWGDVLAILAELAPQVRLINLETAITAGGAFAPLKGIHYRMNPDNVPVLTAIAPVVCALANNHILDFGIRGLADTLATLDTAGIQRAGAGADFDDARAPAISELDDGRRVVIVSVGAGSSGVPQYWAARRDQPGLWWIGDTPNIRAADEVAAEVLAHKRNDDIAIVSVHWGPNWSYRVPMSERQFAHRLIDAGIDLVHGHSAHHPRPIEIYRGKPILYGCGDVIDDYEGIRGYERYRPELRLLYLVSLDPGVMETRVIPLRIRRMRLQSATHNESQWLCETIEHISRDFGTRVASRPDDLPVVFKTAQH</sequence>
<name>A0ABZ1YT08_9NOCA</name>
<dbReference type="InterPro" id="IPR019079">
    <property type="entry name" value="Capsule_synth_CapA"/>
</dbReference>
<dbReference type="SMART" id="SM00854">
    <property type="entry name" value="PGA_cap"/>
    <property type="match status" value="1"/>
</dbReference>
<dbReference type="RefSeq" id="WP_329409837.1">
    <property type="nucleotide sequence ID" value="NZ_CP109441.1"/>
</dbReference>
<reference evidence="3" key="1">
    <citation type="submission" date="2022-10" db="EMBL/GenBank/DDBJ databases">
        <title>The complete genomes of actinobacterial strains from the NBC collection.</title>
        <authorList>
            <person name="Joergensen T.S."/>
            <person name="Alvarez Arevalo M."/>
            <person name="Sterndorff E.B."/>
            <person name="Faurdal D."/>
            <person name="Vuksanovic O."/>
            <person name="Mourched A.-S."/>
            <person name="Charusanti P."/>
            <person name="Shaw S."/>
            <person name="Blin K."/>
            <person name="Weber T."/>
        </authorList>
    </citation>
    <scope>NUCLEOTIDE SEQUENCE</scope>
    <source>
        <strain evidence="3">NBC_01482</strain>
    </source>
</reference>
<dbReference type="PANTHER" id="PTHR33393:SF11">
    <property type="entry name" value="POLYGLUTAMINE SYNTHESIS ACCESSORY PROTEIN RV0574C-RELATED"/>
    <property type="match status" value="1"/>
</dbReference>
<accession>A0ABZ1YT08</accession>
<dbReference type="InterPro" id="IPR052169">
    <property type="entry name" value="CW_Biosynth-Accessory"/>
</dbReference>
<dbReference type="PANTHER" id="PTHR33393">
    <property type="entry name" value="POLYGLUTAMINE SYNTHESIS ACCESSORY PROTEIN RV0574C-RELATED"/>
    <property type="match status" value="1"/>
</dbReference>
<gene>
    <name evidence="3" type="ORF">OG563_45520</name>
</gene>
<dbReference type="Proteomes" id="UP001432062">
    <property type="component" value="Chromosome"/>
</dbReference>
<keyword evidence="4" id="KW-1185">Reference proteome</keyword>
<organism evidence="3 4">
    <name type="scientific">Nocardia vinacea</name>
    <dbReference type="NCBI Taxonomy" id="96468"/>
    <lineage>
        <taxon>Bacteria</taxon>
        <taxon>Bacillati</taxon>
        <taxon>Actinomycetota</taxon>
        <taxon>Actinomycetes</taxon>
        <taxon>Mycobacteriales</taxon>
        <taxon>Nocardiaceae</taxon>
        <taxon>Nocardia</taxon>
    </lineage>
</organism>
<evidence type="ECO:0000256" key="1">
    <source>
        <dbReference type="ARBA" id="ARBA00005662"/>
    </source>
</evidence>
<dbReference type="InterPro" id="IPR029052">
    <property type="entry name" value="Metallo-depent_PP-like"/>
</dbReference>
<evidence type="ECO:0000313" key="3">
    <source>
        <dbReference type="EMBL" id="WUV46243.1"/>
    </source>
</evidence>
<dbReference type="Pfam" id="PF09587">
    <property type="entry name" value="PGA_cap"/>
    <property type="match status" value="1"/>
</dbReference>
<dbReference type="SUPFAM" id="SSF56300">
    <property type="entry name" value="Metallo-dependent phosphatases"/>
    <property type="match status" value="1"/>
</dbReference>
<dbReference type="EMBL" id="CP109441">
    <property type="protein sequence ID" value="WUV46243.1"/>
    <property type="molecule type" value="Genomic_DNA"/>
</dbReference>
<proteinExistence type="inferred from homology"/>
<evidence type="ECO:0000259" key="2">
    <source>
        <dbReference type="SMART" id="SM00854"/>
    </source>
</evidence>
<comment type="similarity">
    <text evidence="1">Belongs to the CapA family.</text>
</comment>
<evidence type="ECO:0000313" key="4">
    <source>
        <dbReference type="Proteomes" id="UP001432062"/>
    </source>
</evidence>
<dbReference type="CDD" id="cd07381">
    <property type="entry name" value="MPP_CapA"/>
    <property type="match status" value="1"/>
</dbReference>
<protein>
    <submittedName>
        <fullName evidence="3">CapA family protein</fullName>
    </submittedName>
</protein>
<feature type="domain" description="Capsule synthesis protein CapA" evidence="2">
    <location>
        <begin position="3"/>
        <end position="285"/>
    </location>
</feature>
<dbReference type="Gene3D" id="3.60.21.10">
    <property type="match status" value="1"/>
</dbReference>